<evidence type="ECO:0000256" key="2">
    <source>
        <dbReference type="SAM" id="Phobius"/>
    </source>
</evidence>
<feature type="transmembrane region" description="Helical" evidence="2">
    <location>
        <begin position="74"/>
        <end position="95"/>
    </location>
</feature>
<keyword evidence="2" id="KW-0812">Transmembrane</keyword>
<dbReference type="EMBL" id="AMQN01008215">
    <property type="status" value="NOT_ANNOTATED_CDS"/>
    <property type="molecule type" value="Genomic_DNA"/>
</dbReference>
<evidence type="ECO:0000256" key="1">
    <source>
        <dbReference type="SAM" id="MobiDB-lite"/>
    </source>
</evidence>
<keyword evidence="5" id="KW-1185">Reference proteome</keyword>
<feature type="transmembrane region" description="Helical" evidence="2">
    <location>
        <begin position="45"/>
        <end position="68"/>
    </location>
</feature>
<evidence type="ECO:0000313" key="3">
    <source>
        <dbReference type="EMBL" id="ELU04258.1"/>
    </source>
</evidence>
<gene>
    <name evidence="3" type="ORF">CAPTEDRAFT_194545</name>
</gene>
<proteinExistence type="predicted"/>
<reference evidence="4" key="3">
    <citation type="submission" date="2015-06" db="UniProtKB">
        <authorList>
            <consortium name="EnsemblMetazoa"/>
        </authorList>
    </citation>
    <scope>IDENTIFICATION</scope>
</reference>
<dbReference type="EMBL" id="AMQN01008216">
    <property type="status" value="NOT_ANNOTATED_CDS"/>
    <property type="molecule type" value="Genomic_DNA"/>
</dbReference>
<dbReference type="Proteomes" id="UP000014760">
    <property type="component" value="Unassembled WGS sequence"/>
</dbReference>
<keyword evidence="2" id="KW-0472">Membrane</keyword>
<reference evidence="3 5" key="2">
    <citation type="journal article" date="2013" name="Nature">
        <title>Insights into bilaterian evolution from three spiralian genomes.</title>
        <authorList>
            <person name="Simakov O."/>
            <person name="Marletaz F."/>
            <person name="Cho S.J."/>
            <person name="Edsinger-Gonzales E."/>
            <person name="Havlak P."/>
            <person name="Hellsten U."/>
            <person name="Kuo D.H."/>
            <person name="Larsson T."/>
            <person name="Lv J."/>
            <person name="Arendt D."/>
            <person name="Savage R."/>
            <person name="Osoegawa K."/>
            <person name="de Jong P."/>
            <person name="Grimwood J."/>
            <person name="Chapman J.A."/>
            <person name="Shapiro H."/>
            <person name="Aerts A."/>
            <person name="Otillar R.P."/>
            <person name="Terry A.Y."/>
            <person name="Boore J.L."/>
            <person name="Grigoriev I.V."/>
            <person name="Lindberg D.R."/>
            <person name="Seaver E.C."/>
            <person name="Weisblat D.A."/>
            <person name="Putnam N.H."/>
            <person name="Rokhsar D.S."/>
        </authorList>
    </citation>
    <scope>NUCLEOTIDE SEQUENCE</scope>
    <source>
        <strain evidence="3 5">I ESC-2004</strain>
    </source>
</reference>
<feature type="region of interest" description="Disordered" evidence="1">
    <location>
        <begin position="1"/>
        <end position="23"/>
    </location>
</feature>
<dbReference type="HOGENOM" id="CLU_1679598_0_0_1"/>
<sequence>MGVRCSHVNGTDTNQRHSKRLNRTIPKSQANHDTYLRRSQVSCTLFSLDLAISVNLIAVTIGYNTVIWLFDNPIVSMAFANQLLICGFIIMISCFKDSILKSSHWNYYYYCIVGCTKKKPKKTNSSCAILTTDSFESNKEWNGFFLFFRRFTWNPSQ</sequence>
<dbReference type="EMBL" id="KB302492">
    <property type="protein sequence ID" value="ELU04258.1"/>
    <property type="molecule type" value="Genomic_DNA"/>
</dbReference>
<reference evidence="5" key="1">
    <citation type="submission" date="2012-12" db="EMBL/GenBank/DDBJ databases">
        <authorList>
            <person name="Hellsten U."/>
            <person name="Grimwood J."/>
            <person name="Chapman J.A."/>
            <person name="Shapiro H."/>
            <person name="Aerts A."/>
            <person name="Otillar R.P."/>
            <person name="Terry A.Y."/>
            <person name="Boore J.L."/>
            <person name="Simakov O."/>
            <person name="Marletaz F."/>
            <person name="Cho S.-J."/>
            <person name="Edsinger-Gonzales E."/>
            <person name="Havlak P."/>
            <person name="Kuo D.-H."/>
            <person name="Larsson T."/>
            <person name="Lv J."/>
            <person name="Arendt D."/>
            <person name="Savage R."/>
            <person name="Osoegawa K."/>
            <person name="de Jong P."/>
            <person name="Lindberg D.R."/>
            <person name="Seaver E.C."/>
            <person name="Weisblat D.A."/>
            <person name="Putnam N.H."/>
            <person name="Grigoriev I.V."/>
            <person name="Rokhsar D.S."/>
        </authorList>
    </citation>
    <scope>NUCLEOTIDE SEQUENCE</scope>
    <source>
        <strain evidence="5">I ESC-2004</strain>
    </source>
</reference>
<keyword evidence="2" id="KW-1133">Transmembrane helix</keyword>
<evidence type="ECO:0000313" key="5">
    <source>
        <dbReference type="Proteomes" id="UP000014760"/>
    </source>
</evidence>
<name>R7UKC5_CAPTE</name>
<accession>R7UKC5</accession>
<organism evidence="3">
    <name type="scientific">Capitella teleta</name>
    <name type="common">Polychaete worm</name>
    <dbReference type="NCBI Taxonomy" id="283909"/>
    <lineage>
        <taxon>Eukaryota</taxon>
        <taxon>Metazoa</taxon>
        <taxon>Spiralia</taxon>
        <taxon>Lophotrochozoa</taxon>
        <taxon>Annelida</taxon>
        <taxon>Polychaeta</taxon>
        <taxon>Sedentaria</taxon>
        <taxon>Scolecida</taxon>
        <taxon>Capitellidae</taxon>
        <taxon>Capitella</taxon>
    </lineage>
</organism>
<dbReference type="AlphaFoldDB" id="R7UKC5"/>
<dbReference type="EnsemblMetazoa" id="CapteT194545">
    <property type="protein sequence ID" value="CapteP194545"/>
    <property type="gene ID" value="CapteG194545"/>
</dbReference>
<evidence type="ECO:0000313" key="4">
    <source>
        <dbReference type="EnsemblMetazoa" id="CapteP194545"/>
    </source>
</evidence>
<protein>
    <submittedName>
        <fullName evidence="3 4">Uncharacterized protein</fullName>
    </submittedName>
</protein>